<dbReference type="Proteomes" id="UP000556611">
    <property type="component" value="Unassembled WGS sequence"/>
</dbReference>
<name>A0ABX1LAG5_9ACTN</name>
<evidence type="ECO:0000313" key="2">
    <source>
        <dbReference type="EMBL" id="NMD55199.1"/>
    </source>
</evidence>
<dbReference type="RefSeq" id="WP_158645040.1">
    <property type="nucleotide sequence ID" value="NZ_JABARZ010000004.1"/>
</dbReference>
<gene>
    <name evidence="2" type="ORF">HHU10_06155</name>
</gene>
<keyword evidence="3" id="KW-1185">Reference proteome</keyword>
<accession>A0ABX1LAG5</accession>
<comment type="caution">
    <text evidence="2">The sequence shown here is derived from an EMBL/GenBank/DDBJ whole genome shotgun (WGS) entry which is preliminary data.</text>
</comment>
<evidence type="ECO:0000256" key="1">
    <source>
        <dbReference type="SAM" id="MobiDB-lite"/>
    </source>
</evidence>
<sequence>MLTDLYFVVRTLPDGSKHRVSDLLSLEAAEASRDRLNGDSEDPEFTVHPVQRG</sequence>
<dbReference type="EMBL" id="JABARZ010000004">
    <property type="protein sequence ID" value="NMD55199.1"/>
    <property type="molecule type" value="Genomic_DNA"/>
</dbReference>
<proteinExistence type="predicted"/>
<evidence type="ECO:0000313" key="3">
    <source>
        <dbReference type="Proteomes" id="UP000556611"/>
    </source>
</evidence>
<organism evidence="2 3">
    <name type="scientific">Tsukamurella columbiensis</name>
    <dbReference type="NCBI Taxonomy" id="128509"/>
    <lineage>
        <taxon>Bacteria</taxon>
        <taxon>Bacillati</taxon>
        <taxon>Actinomycetota</taxon>
        <taxon>Actinomycetes</taxon>
        <taxon>Mycobacteriales</taxon>
        <taxon>Tsukamurellaceae</taxon>
        <taxon>Tsukamurella</taxon>
    </lineage>
</organism>
<protein>
    <submittedName>
        <fullName evidence="2">Uncharacterized protein</fullName>
    </submittedName>
</protein>
<reference evidence="2 3" key="1">
    <citation type="submission" date="2020-04" db="EMBL/GenBank/DDBJ databases">
        <title>MicrobeNet Type strains.</title>
        <authorList>
            <person name="Nicholson A.C."/>
        </authorList>
    </citation>
    <scope>NUCLEOTIDE SEQUENCE [LARGE SCALE GENOMIC DNA]</scope>
    <source>
        <strain evidence="2 3">ATCC BAA-330</strain>
    </source>
</reference>
<feature type="region of interest" description="Disordered" evidence="1">
    <location>
        <begin position="33"/>
        <end position="53"/>
    </location>
</feature>